<accession>A0ACB5SV08</accession>
<proteinExistence type="predicted"/>
<reference evidence="1" key="1">
    <citation type="submission" date="2023-04" db="EMBL/GenBank/DDBJ databases">
        <title>Ambrosiozyma monospora NBRC 10751.</title>
        <authorList>
            <person name="Ichikawa N."/>
            <person name="Sato H."/>
            <person name="Tonouchi N."/>
        </authorList>
    </citation>
    <scope>NUCLEOTIDE SEQUENCE</scope>
    <source>
        <strain evidence="1">NBRC 10751</strain>
    </source>
</reference>
<keyword evidence="2" id="KW-1185">Reference proteome</keyword>
<sequence length="430" mass="47922">MKPAFCLLNLLSILNVVFAMVNPIEVRNRHFFDSVTDQPFFIKGVDYQPGGSSGVNDFWDPLSDTQACARDISIFQQLGINTIRVYSINPSLNHDKCMTMLAAAGIYLVLDVNSPKEGQHLNRYDPWTTYNPEYLTHVFSVVQEFSGYNNTLAFFAGNEIVNDKVSASASPIYVKAVVRDMKDYIAHHSPRTIPVGYSAADDLSYRISLADYMECYQYSPSEAVDFYGVNTYQWCGDATFFTSGYNILVQDYSHYSKPIFFSEYGCNEVRPRQFKEMGSIYSTQMSGVFSGGLVYEYAQEANNYGLVDFDEKGNVYLLPDFFTFKSMMAKSVDPPIPKSALVSQSSRSSSARGGRAQNTQKACGTHYDNLDISKGVPKSLGTALILKGVNATKGSYVSLSEQDLVSSYSIFKPDGALLRSTSVKKKEEFS</sequence>
<gene>
    <name evidence="1" type="ORF">Amon02_000100200</name>
</gene>
<dbReference type="EMBL" id="BSXS01000426">
    <property type="protein sequence ID" value="GME72461.1"/>
    <property type="molecule type" value="Genomic_DNA"/>
</dbReference>
<dbReference type="Proteomes" id="UP001165064">
    <property type="component" value="Unassembled WGS sequence"/>
</dbReference>
<comment type="caution">
    <text evidence="1">The sequence shown here is derived from an EMBL/GenBank/DDBJ whole genome shotgun (WGS) entry which is preliminary data.</text>
</comment>
<evidence type="ECO:0000313" key="1">
    <source>
        <dbReference type="EMBL" id="GME72461.1"/>
    </source>
</evidence>
<name>A0ACB5SV08_AMBMO</name>
<evidence type="ECO:0000313" key="2">
    <source>
        <dbReference type="Proteomes" id="UP001165064"/>
    </source>
</evidence>
<organism evidence="1 2">
    <name type="scientific">Ambrosiozyma monospora</name>
    <name type="common">Yeast</name>
    <name type="synonym">Endomycopsis monosporus</name>
    <dbReference type="NCBI Taxonomy" id="43982"/>
    <lineage>
        <taxon>Eukaryota</taxon>
        <taxon>Fungi</taxon>
        <taxon>Dikarya</taxon>
        <taxon>Ascomycota</taxon>
        <taxon>Saccharomycotina</taxon>
        <taxon>Pichiomycetes</taxon>
        <taxon>Pichiales</taxon>
        <taxon>Pichiaceae</taxon>
        <taxon>Ambrosiozyma</taxon>
    </lineage>
</organism>
<protein>
    <submittedName>
        <fullName evidence="1">Unnamed protein product</fullName>
    </submittedName>
</protein>